<protein>
    <submittedName>
        <fullName evidence="14">dTDP-glucose 4,6-dehydratase</fullName>
        <ecNumber evidence="14">4.2.1.46</ecNumber>
    </submittedName>
</protein>
<dbReference type="KEGG" id="bmj:BMULJ_04747"/>
<dbReference type="Pfam" id="PF01370">
    <property type="entry name" value="Epimerase"/>
    <property type="match status" value="1"/>
</dbReference>
<keyword evidence="10" id="KW-0325">Glycoprotein</keyword>
<keyword evidence="5" id="KW-0735">Signal-anchor</keyword>
<dbReference type="Gene3D" id="3.40.50.720">
    <property type="entry name" value="NAD(P)-binding Rossmann-like Domain"/>
    <property type="match status" value="1"/>
</dbReference>
<evidence type="ECO:0000256" key="5">
    <source>
        <dbReference type="ARBA" id="ARBA00022968"/>
    </source>
</evidence>
<dbReference type="CDD" id="cd05230">
    <property type="entry name" value="UGD_SDR_e"/>
    <property type="match status" value="1"/>
</dbReference>
<evidence type="ECO:0000256" key="10">
    <source>
        <dbReference type="ARBA" id="ARBA00023180"/>
    </source>
</evidence>
<dbReference type="FunFam" id="3.40.50.720:FF:000065">
    <property type="entry name" value="UDP-glucuronic acid decarboxylase 1"/>
    <property type="match status" value="1"/>
</dbReference>
<dbReference type="GO" id="GO:0005737">
    <property type="term" value="C:cytoplasm"/>
    <property type="evidence" value="ECO:0007669"/>
    <property type="project" value="TreeGrafter"/>
</dbReference>
<dbReference type="EMBL" id="AP009386">
    <property type="protein sequence ID" value="BAG46594.1"/>
    <property type="molecule type" value="Genomic_DNA"/>
</dbReference>
<dbReference type="GO" id="GO:0042732">
    <property type="term" value="P:D-xylose metabolic process"/>
    <property type="evidence" value="ECO:0007669"/>
    <property type="project" value="InterPro"/>
</dbReference>
<dbReference type="InterPro" id="IPR044516">
    <property type="entry name" value="UXS-like"/>
</dbReference>
<dbReference type="RefSeq" id="WP_012216621.1">
    <property type="nucleotide sequence ID" value="NC_010086.1"/>
</dbReference>
<dbReference type="SUPFAM" id="SSF51735">
    <property type="entry name" value="NAD(P)-binding Rossmann-fold domains"/>
    <property type="match status" value="1"/>
</dbReference>
<sequence>MNDRVAIETRVGQRVLVTGGAGFLGSYVCERLVVEGAHVVCVDSLLTGRKLNVADLKASGRFEFVKADVTLGLPQLQVDEIWNLACAASPPTYQHDPVHTMMTNVLGMNHCLALARKTGARVFQASTSEIYGDPSVHPQMETYRGNVNTIGPRACYDEGKRAAEALCYDYYRTYGVDVRVARIFNTYGPRMSPRDGRVVSNFIVGALNGEPLEIYGDGLQTRSFCFVSDLIDGFFCLMGAERNVGMPVNIGNPVEFTMIELAQKVLALTGSHSEIVFRPLPIDDPHQRRPDISVAATELGWRPCIDLDEGLHRTVDYFARELWIAPMLQMTGAAA</sequence>
<evidence type="ECO:0000256" key="11">
    <source>
        <dbReference type="ARBA" id="ARBA00023239"/>
    </source>
</evidence>
<evidence type="ECO:0000256" key="2">
    <source>
        <dbReference type="ARBA" id="ARBA00004323"/>
    </source>
</evidence>
<evidence type="ECO:0000256" key="1">
    <source>
        <dbReference type="ARBA" id="ARBA00001911"/>
    </source>
</evidence>
<evidence type="ECO:0000256" key="7">
    <source>
        <dbReference type="ARBA" id="ARBA00023027"/>
    </source>
</evidence>
<evidence type="ECO:0000256" key="8">
    <source>
        <dbReference type="ARBA" id="ARBA00023034"/>
    </source>
</evidence>
<keyword evidence="11 14" id="KW-0456">Lyase</keyword>
<dbReference type="GO" id="GO:0070403">
    <property type="term" value="F:NAD+ binding"/>
    <property type="evidence" value="ECO:0007669"/>
    <property type="project" value="InterPro"/>
</dbReference>
<evidence type="ECO:0000259" key="13">
    <source>
        <dbReference type="Pfam" id="PF01370"/>
    </source>
</evidence>
<comment type="subcellular location">
    <subcellularLocation>
        <location evidence="2">Golgi apparatus membrane</location>
        <topology evidence="2">Single-pass type II membrane protein</topology>
    </subcellularLocation>
    <subcellularLocation>
        <location evidence="12">Golgi apparatus</location>
        <location evidence="12">Golgi stack membrane</location>
    </subcellularLocation>
</comment>
<dbReference type="PANTHER" id="PTHR43078:SF6">
    <property type="entry name" value="UDP-GLUCURONIC ACID DECARBOXYLASE 1"/>
    <property type="match status" value="1"/>
</dbReference>
<dbReference type="AlphaFoldDB" id="A0A0H3KW51"/>
<dbReference type="PANTHER" id="PTHR43078">
    <property type="entry name" value="UDP-GLUCURONIC ACID DECARBOXYLASE-RELATED"/>
    <property type="match status" value="1"/>
</dbReference>
<evidence type="ECO:0000256" key="4">
    <source>
        <dbReference type="ARBA" id="ARBA00022793"/>
    </source>
</evidence>
<proteinExistence type="predicted"/>
<dbReference type="HOGENOM" id="CLU_007383_4_0_4"/>
<keyword evidence="4" id="KW-0210">Decarboxylase</keyword>
<comment type="cofactor">
    <cofactor evidence="1">
        <name>NAD(+)</name>
        <dbReference type="ChEBI" id="CHEBI:57540"/>
    </cofactor>
</comment>
<dbReference type="eggNOG" id="COG0451">
    <property type="taxonomic scope" value="Bacteria"/>
</dbReference>
<keyword evidence="3" id="KW-0812">Transmembrane</keyword>
<organism evidence="14 15">
    <name type="scientific">Burkholderia multivorans (strain ATCC 17616 / 249)</name>
    <dbReference type="NCBI Taxonomy" id="395019"/>
    <lineage>
        <taxon>Bacteria</taxon>
        <taxon>Pseudomonadati</taxon>
        <taxon>Pseudomonadota</taxon>
        <taxon>Betaproteobacteria</taxon>
        <taxon>Burkholderiales</taxon>
        <taxon>Burkholderiaceae</taxon>
        <taxon>Burkholderia</taxon>
        <taxon>Burkholderia cepacia complex</taxon>
    </lineage>
</organism>
<evidence type="ECO:0000256" key="12">
    <source>
        <dbReference type="ARBA" id="ARBA00037859"/>
    </source>
</evidence>
<dbReference type="Proteomes" id="UP000008815">
    <property type="component" value="Chromosome 2"/>
</dbReference>
<dbReference type="GO" id="GO:0008460">
    <property type="term" value="F:dTDP-glucose 4,6-dehydratase activity"/>
    <property type="evidence" value="ECO:0007669"/>
    <property type="project" value="UniProtKB-EC"/>
</dbReference>
<dbReference type="STRING" id="395019.BMULJ_04747"/>
<dbReference type="GO" id="GO:0033320">
    <property type="term" value="P:UDP-D-xylose biosynthetic process"/>
    <property type="evidence" value="ECO:0007669"/>
    <property type="project" value="UniProtKB-UniPathway"/>
</dbReference>
<dbReference type="UniPathway" id="UPA00796">
    <property type="reaction ID" value="UER00771"/>
</dbReference>
<feature type="domain" description="NAD-dependent epimerase/dehydratase" evidence="13">
    <location>
        <begin position="15"/>
        <end position="251"/>
    </location>
</feature>
<evidence type="ECO:0000313" key="14">
    <source>
        <dbReference type="EMBL" id="BAG46594.1"/>
    </source>
</evidence>
<keyword evidence="9" id="KW-0472">Membrane</keyword>
<evidence type="ECO:0000256" key="3">
    <source>
        <dbReference type="ARBA" id="ARBA00022692"/>
    </source>
</evidence>
<name>A0A0H3KW51_BURM1</name>
<keyword evidence="8" id="KW-0333">Golgi apparatus</keyword>
<keyword evidence="15" id="KW-1185">Reference proteome</keyword>
<evidence type="ECO:0000256" key="9">
    <source>
        <dbReference type="ARBA" id="ARBA00023136"/>
    </source>
</evidence>
<keyword evidence="6" id="KW-1133">Transmembrane helix</keyword>
<gene>
    <name evidence="14" type="primary">rfbB</name>
    <name evidence="14" type="ordered locus">BMULJ_04747</name>
</gene>
<dbReference type="GO" id="GO:0048040">
    <property type="term" value="F:UDP-glucuronate decarboxylase activity"/>
    <property type="evidence" value="ECO:0007669"/>
    <property type="project" value="TreeGrafter"/>
</dbReference>
<evidence type="ECO:0000313" key="15">
    <source>
        <dbReference type="Proteomes" id="UP000008815"/>
    </source>
</evidence>
<dbReference type="InterPro" id="IPR001509">
    <property type="entry name" value="Epimerase_deHydtase"/>
</dbReference>
<dbReference type="EC" id="4.2.1.46" evidence="14"/>
<reference evidence="14 15" key="1">
    <citation type="submission" date="2007-04" db="EMBL/GenBank/DDBJ databases">
        <title>Complete genome sequence of Burkholderia multivorans ATCC 17616.</title>
        <authorList>
            <person name="Ohtsubo Y."/>
            <person name="Yamashita A."/>
            <person name="Kurokawa K."/>
            <person name="Takami H."/>
            <person name="Yuhara S."/>
            <person name="Nishiyama E."/>
            <person name="Endo R."/>
            <person name="Miyazaki R."/>
            <person name="Ono A."/>
            <person name="Yano K."/>
            <person name="Ito M."/>
            <person name="Sota M."/>
            <person name="Yuji N."/>
            <person name="Hattori M."/>
            <person name="Tsuda M."/>
        </authorList>
    </citation>
    <scope>NUCLEOTIDE SEQUENCE [LARGE SCALE GENOMIC DNA]</scope>
    <source>
        <strain evidence="15">ATCC 17616 / 249</strain>
    </source>
</reference>
<dbReference type="KEGG" id="bmu:Bmul_3769"/>
<dbReference type="InterPro" id="IPR036291">
    <property type="entry name" value="NAD(P)-bd_dom_sf"/>
</dbReference>
<keyword evidence="7" id="KW-0520">NAD</keyword>
<accession>A0A0H3KW51</accession>
<evidence type="ECO:0000256" key="6">
    <source>
        <dbReference type="ARBA" id="ARBA00022989"/>
    </source>
</evidence>